<feature type="signal peptide" evidence="4">
    <location>
        <begin position="1"/>
        <end position="22"/>
    </location>
</feature>
<gene>
    <name evidence="7" type="primary">LOC119634517</name>
</gene>
<feature type="chain" id="PRO_5035774663" evidence="4">
    <location>
        <begin position="23"/>
        <end position="187"/>
    </location>
</feature>
<keyword evidence="2" id="KW-1015">Disulfide bond</keyword>
<dbReference type="KEGG" id="gfs:119634517"/>
<reference evidence="7" key="1">
    <citation type="submission" date="2025-08" db="UniProtKB">
        <authorList>
            <consortium name="RefSeq"/>
        </authorList>
    </citation>
    <scope>IDENTIFICATION</scope>
    <source>
        <tissue evidence="7">Whole body pupa</tissue>
    </source>
</reference>
<evidence type="ECO:0000313" key="6">
    <source>
        <dbReference type="Proteomes" id="UP000092443"/>
    </source>
</evidence>
<feature type="domain" description="Spaetzle" evidence="5">
    <location>
        <begin position="88"/>
        <end position="177"/>
    </location>
</feature>
<keyword evidence="3" id="KW-0325">Glycoprotein</keyword>
<evidence type="ECO:0000259" key="5">
    <source>
        <dbReference type="Pfam" id="PF16077"/>
    </source>
</evidence>
<dbReference type="GeneID" id="119634517"/>
<dbReference type="SUPFAM" id="SSF57501">
    <property type="entry name" value="Cystine-knot cytokines"/>
    <property type="match status" value="1"/>
</dbReference>
<dbReference type="InterPro" id="IPR029034">
    <property type="entry name" value="Cystine-knot_cytokine"/>
</dbReference>
<organism evidence="6 7">
    <name type="scientific">Glossina fuscipes</name>
    <dbReference type="NCBI Taxonomy" id="7396"/>
    <lineage>
        <taxon>Eukaryota</taxon>
        <taxon>Metazoa</taxon>
        <taxon>Ecdysozoa</taxon>
        <taxon>Arthropoda</taxon>
        <taxon>Hexapoda</taxon>
        <taxon>Insecta</taxon>
        <taxon>Pterygota</taxon>
        <taxon>Neoptera</taxon>
        <taxon>Endopterygota</taxon>
        <taxon>Diptera</taxon>
        <taxon>Brachycera</taxon>
        <taxon>Muscomorpha</taxon>
        <taxon>Hippoboscoidea</taxon>
        <taxon>Glossinidae</taxon>
        <taxon>Glossina</taxon>
    </lineage>
</organism>
<dbReference type="InterPro" id="IPR032104">
    <property type="entry name" value="Spaetzle"/>
</dbReference>
<dbReference type="GO" id="GO:0005615">
    <property type="term" value="C:extracellular space"/>
    <property type="evidence" value="ECO:0007669"/>
    <property type="project" value="UniProtKB-ARBA"/>
</dbReference>
<dbReference type="InterPro" id="IPR052444">
    <property type="entry name" value="Spz/Toll_ligand-like"/>
</dbReference>
<dbReference type="PANTHER" id="PTHR23199">
    <property type="entry name" value="NEUROTROPHIN 1-RELATED"/>
    <property type="match status" value="1"/>
</dbReference>
<dbReference type="Proteomes" id="UP000092443">
    <property type="component" value="Unplaced"/>
</dbReference>
<dbReference type="GO" id="GO:0021556">
    <property type="term" value="P:central nervous system formation"/>
    <property type="evidence" value="ECO:0007669"/>
    <property type="project" value="TreeGrafter"/>
</dbReference>
<sequence>MFTKVVIFILFISKDMILWLNAKNVTHKDSIECLEWDHGFCIEMANYPNLDNIEEALIKEYPQLIMDTDDHYFIDDETELRGIVYMEPLCRSSKKIIYPQMQNTDIGWLIIVNNEKLKQGLLIEVCDDMDAPCSSIKRGSTKKPICKQVYIHSRLVAMTTTGETLTHEFQIPSCCKCFRDRWETDDI</sequence>
<keyword evidence="6" id="KW-1185">Reference proteome</keyword>
<dbReference type="GO" id="GO:0008083">
    <property type="term" value="F:growth factor activity"/>
    <property type="evidence" value="ECO:0007669"/>
    <property type="project" value="TreeGrafter"/>
</dbReference>
<dbReference type="PANTHER" id="PTHR23199:SF12">
    <property type="entry name" value="NEUROTROPHIN 1-RELATED"/>
    <property type="match status" value="1"/>
</dbReference>
<evidence type="ECO:0000256" key="2">
    <source>
        <dbReference type="ARBA" id="ARBA00023157"/>
    </source>
</evidence>
<evidence type="ECO:0000256" key="1">
    <source>
        <dbReference type="ARBA" id="ARBA00022729"/>
    </source>
</evidence>
<evidence type="ECO:0000313" key="7">
    <source>
        <dbReference type="RefSeq" id="XP_037884666.1"/>
    </source>
</evidence>
<accession>A0A8U0WIF9</accession>
<dbReference type="RefSeq" id="XP_037884666.1">
    <property type="nucleotide sequence ID" value="XM_038028738.1"/>
</dbReference>
<protein>
    <submittedName>
        <fullName evidence="7">Protein spaetzle-like</fullName>
    </submittedName>
</protein>
<dbReference type="AlphaFoldDB" id="A0A8U0WIF9"/>
<evidence type="ECO:0000256" key="4">
    <source>
        <dbReference type="SAM" id="SignalP"/>
    </source>
</evidence>
<name>A0A8U0WIF9_9MUSC</name>
<keyword evidence="1 4" id="KW-0732">Signal</keyword>
<dbReference type="Gene3D" id="2.10.90.10">
    <property type="entry name" value="Cystine-knot cytokines"/>
    <property type="match status" value="1"/>
</dbReference>
<dbReference type="GO" id="GO:0005121">
    <property type="term" value="F:Toll binding"/>
    <property type="evidence" value="ECO:0007669"/>
    <property type="project" value="TreeGrafter"/>
</dbReference>
<dbReference type="GO" id="GO:0045087">
    <property type="term" value="P:innate immune response"/>
    <property type="evidence" value="ECO:0007669"/>
    <property type="project" value="TreeGrafter"/>
</dbReference>
<proteinExistence type="predicted"/>
<evidence type="ECO:0000256" key="3">
    <source>
        <dbReference type="ARBA" id="ARBA00023180"/>
    </source>
</evidence>
<dbReference type="Pfam" id="PF16077">
    <property type="entry name" value="Spaetzle"/>
    <property type="match status" value="1"/>
</dbReference>